<evidence type="ECO:0000313" key="1">
    <source>
        <dbReference type="EMBL" id="KAJ5323957.1"/>
    </source>
</evidence>
<reference evidence="1" key="2">
    <citation type="journal article" date="2023" name="IMA Fungus">
        <title>Comparative genomic study of the Penicillium genus elucidates a diverse pangenome and 15 lateral gene transfer events.</title>
        <authorList>
            <person name="Petersen C."/>
            <person name="Sorensen T."/>
            <person name="Nielsen M.R."/>
            <person name="Sondergaard T.E."/>
            <person name="Sorensen J.L."/>
            <person name="Fitzpatrick D.A."/>
            <person name="Frisvad J.C."/>
            <person name="Nielsen K.L."/>
        </authorList>
    </citation>
    <scope>NUCLEOTIDE SEQUENCE</scope>
    <source>
        <strain evidence="1">IBT 21472</strain>
    </source>
</reference>
<comment type="caution">
    <text evidence="1">The sequence shown here is derived from an EMBL/GenBank/DDBJ whole genome shotgun (WGS) entry which is preliminary data.</text>
</comment>
<gene>
    <name evidence="1" type="ORF">N7476_002557</name>
</gene>
<dbReference type="Proteomes" id="UP001147746">
    <property type="component" value="Unassembled WGS sequence"/>
</dbReference>
<dbReference type="EMBL" id="JAPZBO010000002">
    <property type="protein sequence ID" value="KAJ5323957.1"/>
    <property type="molecule type" value="Genomic_DNA"/>
</dbReference>
<reference evidence="1" key="1">
    <citation type="submission" date="2022-12" db="EMBL/GenBank/DDBJ databases">
        <authorList>
            <person name="Petersen C."/>
        </authorList>
    </citation>
    <scope>NUCLEOTIDE SEQUENCE</scope>
    <source>
        <strain evidence="1">IBT 21472</strain>
    </source>
</reference>
<name>A0A9W9U8C0_9EURO</name>
<evidence type="ECO:0000313" key="2">
    <source>
        <dbReference type="Proteomes" id="UP001147746"/>
    </source>
</evidence>
<protein>
    <submittedName>
        <fullName evidence="1">Uncharacterized protein</fullName>
    </submittedName>
</protein>
<proteinExistence type="predicted"/>
<organism evidence="1 2">
    <name type="scientific">Penicillium atrosanguineum</name>
    <dbReference type="NCBI Taxonomy" id="1132637"/>
    <lineage>
        <taxon>Eukaryota</taxon>
        <taxon>Fungi</taxon>
        <taxon>Dikarya</taxon>
        <taxon>Ascomycota</taxon>
        <taxon>Pezizomycotina</taxon>
        <taxon>Eurotiomycetes</taxon>
        <taxon>Eurotiomycetidae</taxon>
        <taxon>Eurotiales</taxon>
        <taxon>Aspergillaceae</taxon>
        <taxon>Penicillium</taxon>
    </lineage>
</organism>
<dbReference type="AlphaFoldDB" id="A0A9W9U8C0"/>
<accession>A0A9W9U8C0</accession>
<keyword evidence="2" id="KW-1185">Reference proteome</keyword>
<sequence>MTATKNSNKSFSLSGSDFDQYETASWPIYNVSMPACNSSVDTGDWRVRLWEGPWWNTEGWDAFSYPEFRANFDGKHANLTLDGSYFANSIVKNGISPAVDPGSIMGRIQMRFSGILDAYHSDVLDVNSSTPTWLRTVGFGNNSLNIANDSKGTSLSKPHQWILLPFLFVLAFMLY</sequence>